<organism evidence="1 2">
    <name type="scientific">Fictibacillus phosphorivorans</name>
    <dbReference type="NCBI Taxonomy" id="1221500"/>
    <lineage>
        <taxon>Bacteria</taxon>
        <taxon>Bacillati</taxon>
        <taxon>Bacillota</taxon>
        <taxon>Bacilli</taxon>
        <taxon>Bacillales</taxon>
        <taxon>Fictibacillaceae</taxon>
        <taxon>Fictibacillus</taxon>
    </lineage>
</organism>
<dbReference type="KEGG" id="fpn:ABE65_019905"/>
<dbReference type="OrthoDB" id="1651016at2"/>
<dbReference type="Pfam" id="PF06612">
    <property type="entry name" value="DUF1146"/>
    <property type="match status" value="1"/>
</dbReference>
<reference evidence="1 2" key="1">
    <citation type="submission" date="2016-04" db="EMBL/GenBank/DDBJ databases">
        <title>Complete genome sequence of Fictibacillus phosphorivorans G25-29, a strain toxic to nematodes.</title>
        <authorList>
            <person name="Zheng Z."/>
        </authorList>
    </citation>
    <scope>NUCLEOTIDE SEQUENCE [LARGE SCALE GENOMIC DNA]</scope>
    <source>
        <strain evidence="1 2">G25-29</strain>
    </source>
</reference>
<evidence type="ECO:0000313" key="1">
    <source>
        <dbReference type="EMBL" id="ANC78941.1"/>
    </source>
</evidence>
<dbReference type="EMBL" id="CP015378">
    <property type="protein sequence ID" value="ANC78941.1"/>
    <property type="molecule type" value="Genomic_DNA"/>
</dbReference>
<dbReference type="NCBIfam" id="TIGR02327">
    <property type="entry name" value="int_mem_ywzB"/>
    <property type="match status" value="1"/>
</dbReference>
<keyword evidence="2" id="KW-1185">Reference proteome</keyword>
<accession>A0A160IQZ7</accession>
<dbReference type="InterPro" id="IPR009526">
    <property type="entry name" value="DUF1146"/>
</dbReference>
<dbReference type="AlphaFoldDB" id="A0A160IQZ7"/>
<protein>
    <submittedName>
        <fullName evidence="1">Uncharacterized protein</fullName>
    </submittedName>
</protein>
<dbReference type="STRING" id="1221500.ABE65_019905"/>
<gene>
    <name evidence="1" type="ORF">ABE65_019905</name>
</gene>
<name>A0A160IQZ7_9BACL</name>
<proteinExistence type="predicted"/>
<dbReference type="Proteomes" id="UP000076623">
    <property type="component" value="Chromosome"/>
</dbReference>
<evidence type="ECO:0000313" key="2">
    <source>
        <dbReference type="Proteomes" id="UP000076623"/>
    </source>
</evidence>
<sequence length="77" mass="8943">MIPIGQQALLHIIVHLLFLVISWWALQAIHFDKWIKKGKVMQARVLYILLVISLASIASDFFLKYLQYSKNLSQLFG</sequence>
<dbReference type="RefSeq" id="WP_066398875.1">
    <property type="nucleotide sequence ID" value="NZ_CP015378.1"/>
</dbReference>